<protein>
    <submittedName>
        <fullName evidence="7">Glutamine synthetase</fullName>
    </submittedName>
</protein>
<gene>
    <name evidence="7" type="ORF">JJ685_19045</name>
</gene>
<dbReference type="AlphaFoldDB" id="A0A937CUZ5"/>
<evidence type="ECO:0000313" key="8">
    <source>
        <dbReference type="Proteomes" id="UP000599109"/>
    </source>
</evidence>
<evidence type="ECO:0000259" key="6">
    <source>
        <dbReference type="PROSITE" id="PS51987"/>
    </source>
</evidence>
<dbReference type="GO" id="GO:0006598">
    <property type="term" value="P:polyamine catabolic process"/>
    <property type="evidence" value="ECO:0007669"/>
    <property type="project" value="TreeGrafter"/>
</dbReference>
<feature type="domain" description="GS catalytic" evidence="6">
    <location>
        <begin position="129"/>
        <end position="465"/>
    </location>
</feature>
<keyword evidence="8" id="KW-1185">Reference proteome</keyword>
<sequence>MADIVPLTLDSEALRAELESTGVRSVECALGDFTAIARGKIVPTADLISAGGCKMPSVLFGMSTTGGAPMDLFGSVLPKGYGDMHALPDLATLAPRPGRRNEATVICEPTGRWFSSRYEREVDASELSPRAALRRVVAAYESQGLEASVAPELEMFLLQREEGGDGIRLCGARARPGAPAREAACEQYSLERLAHFEPFFDDLYAAAEALTIPLAGYQHEAAFTQYEVNFYPGKPLAMADAVFRFKRLAREIAARHGFLASFAAKPFLDQPGTGMHWHFSVQRSGEAWPHLFATPQGASTSALMHYIAGLQSHARGAMAIFAPYDMAFDRIVMNDASPTHANWGDDDRHAAFRIPASSGPGRRVENRLPGGDANPYLTVAATLAMGLAGLNAERLPLAGQHEASALPRSLPEALAALEADGALRKWLGDPLVDLYVAVKRHEHAERQALADPRREWDLNHLIELA</sequence>
<dbReference type="Pfam" id="PF00120">
    <property type="entry name" value="Gln-synt_C"/>
    <property type="match status" value="1"/>
</dbReference>
<evidence type="ECO:0000313" key="7">
    <source>
        <dbReference type="EMBL" id="MBL0393244.1"/>
    </source>
</evidence>
<keyword evidence="2" id="KW-0436">Ligase</keyword>
<dbReference type="PROSITE" id="PS00181">
    <property type="entry name" value="GLNA_ATP"/>
    <property type="match status" value="1"/>
</dbReference>
<name>A0A937CUZ5_9BURK</name>
<dbReference type="GO" id="GO:0006542">
    <property type="term" value="P:glutamine biosynthetic process"/>
    <property type="evidence" value="ECO:0007669"/>
    <property type="project" value="InterPro"/>
</dbReference>
<keyword evidence="3" id="KW-0460">Magnesium</keyword>
<dbReference type="PROSITE" id="PS51987">
    <property type="entry name" value="GS_CATALYTIC"/>
    <property type="match status" value="1"/>
</dbReference>
<dbReference type="GO" id="GO:0004356">
    <property type="term" value="F:glutamine synthetase activity"/>
    <property type="evidence" value="ECO:0007669"/>
    <property type="project" value="InterPro"/>
</dbReference>
<evidence type="ECO:0000256" key="2">
    <source>
        <dbReference type="ARBA" id="ARBA00022598"/>
    </source>
</evidence>
<dbReference type="SUPFAM" id="SSF54368">
    <property type="entry name" value="Glutamine synthetase, N-terminal domain"/>
    <property type="match status" value="1"/>
</dbReference>
<dbReference type="InterPro" id="IPR027303">
    <property type="entry name" value="Gln_synth_gly_rich_site"/>
</dbReference>
<dbReference type="RefSeq" id="WP_201675920.1">
    <property type="nucleotide sequence ID" value="NZ_JAEQNE010000005.1"/>
</dbReference>
<evidence type="ECO:0000256" key="5">
    <source>
        <dbReference type="RuleBase" id="RU000384"/>
    </source>
</evidence>
<dbReference type="SUPFAM" id="SSF55931">
    <property type="entry name" value="Glutamine synthetase/guanido kinase"/>
    <property type="match status" value="1"/>
</dbReference>
<dbReference type="SMART" id="SM01230">
    <property type="entry name" value="Gln-synt_C"/>
    <property type="match status" value="1"/>
</dbReference>
<organism evidence="7 8">
    <name type="scientific">Ramlibacter monticola</name>
    <dbReference type="NCBI Taxonomy" id="1926872"/>
    <lineage>
        <taxon>Bacteria</taxon>
        <taxon>Pseudomonadati</taxon>
        <taxon>Pseudomonadota</taxon>
        <taxon>Betaproteobacteria</taxon>
        <taxon>Burkholderiales</taxon>
        <taxon>Comamonadaceae</taxon>
        <taxon>Ramlibacter</taxon>
    </lineage>
</organism>
<comment type="caution">
    <text evidence="7">The sequence shown here is derived from an EMBL/GenBank/DDBJ whole genome shotgun (WGS) entry which is preliminary data.</text>
</comment>
<dbReference type="InterPro" id="IPR036651">
    <property type="entry name" value="Gln_synt_N_sf"/>
</dbReference>
<dbReference type="PANTHER" id="PTHR43785">
    <property type="entry name" value="GAMMA-GLUTAMYLPUTRESCINE SYNTHETASE"/>
    <property type="match status" value="1"/>
</dbReference>
<dbReference type="Gene3D" id="3.30.590.10">
    <property type="entry name" value="Glutamine synthetase/guanido kinase, catalytic domain"/>
    <property type="match status" value="1"/>
</dbReference>
<evidence type="ECO:0000256" key="4">
    <source>
        <dbReference type="PROSITE-ProRule" id="PRU01331"/>
    </source>
</evidence>
<dbReference type="PANTHER" id="PTHR43785:SF12">
    <property type="entry name" value="TYPE-1 GLUTAMINE SYNTHETASE 2"/>
    <property type="match status" value="1"/>
</dbReference>
<evidence type="ECO:0000256" key="1">
    <source>
        <dbReference type="ARBA" id="ARBA00001946"/>
    </source>
</evidence>
<comment type="similarity">
    <text evidence="4 5">Belongs to the glutamine synthetase family.</text>
</comment>
<dbReference type="EMBL" id="JAEQNE010000005">
    <property type="protein sequence ID" value="MBL0393244.1"/>
    <property type="molecule type" value="Genomic_DNA"/>
</dbReference>
<evidence type="ECO:0000256" key="3">
    <source>
        <dbReference type="ARBA" id="ARBA00022842"/>
    </source>
</evidence>
<reference evidence="7 8" key="1">
    <citation type="journal article" date="2017" name="Int. J. Syst. Evol. Microbiol.">
        <title>Ramlibacter monticola sp. nov., isolated from forest soil.</title>
        <authorList>
            <person name="Chaudhary D.K."/>
            <person name="Kim J."/>
        </authorList>
    </citation>
    <scope>NUCLEOTIDE SEQUENCE [LARGE SCALE GENOMIC DNA]</scope>
    <source>
        <strain evidence="7 8">KACC 19175</strain>
    </source>
</reference>
<accession>A0A937CUZ5</accession>
<dbReference type="Proteomes" id="UP000599109">
    <property type="component" value="Unassembled WGS sequence"/>
</dbReference>
<comment type="cofactor">
    <cofactor evidence="1">
        <name>Mg(2+)</name>
        <dbReference type="ChEBI" id="CHEBI:18420"/>
    </cofactor>
</comment>
<proteinExistence type="inferred from homology"/>
<dbReference type="InterPro" id="IPR008146">
    <property type="entry name" value="Gln_synth_cat_dom"/>
</dbReference>
<dbReference type="InterPro" id="IPR014746">
    <property type="entry name" value="Gln_synth/guanido_kin_cat_dom"/>
</dbReference>